<accession>A0A2P2MYJ5</accession>
<sequence>MTNERMIKLNLNENLWNNQIFTRSICFRVEYYTDSPKGYASKSKHGKKSLSEAF</sequence>
<organism evidence="2">
    <name type="scientific">Rhizophora mucronata</name>
    <name type="common">Asiatic mangrove</name>
    <dbReference type="NCBI Taxonomy" id="61149"/>
    <lineage>
        <taxon>Eukaryota</taxon>
        <taxon>Viridiplantae</taxon>
        <taxon>Streptophyta</taxon>
        <taxon>Embryophyta</taxon>
        <taxon>Tracheophyta</taxon>
        <taxon>Spermatophyta</taxon>
        <taxon>Magnoliopsida</taxon>
        <taxon>eudicotyledons</taxon>
        <taxon>Gunneridae</taxon>
        <taxon>Pentapetalae</taxon>
        <taxon>rosids</taxon>
        <taxon>fabids</taxon>
        <taxon>Malpighiales</taxon>
        <taxon>Rhizophoraceae</taxon>
        <taxon>Rhizophora</taxon>
    </lineage>
</organism>
<evidence type="ECO:0000313" key="2">
    <source>
        <dbReference type="EMBL" id="MBX35285.1"/>
    </source>
</evidence>
<name>A0A2P2MYJ5_RHIMU</name>
<feature type="region of interest" description="Disordered" evidence="1">
    <location>
        <begin position="35"/>
        <end position="54"/>
    </location>
</feature>
<dbReference type="EMBL" id="GGEC01054801">
    <property type="protein sequence ID" value="MBX35285.1"/>
    <property type="molecule type" value="Transcribed_RNA"/>
</dbReference>
<evidence type="ECO:0000256" key="1">
    <source>
        <dbReference type="SAM" id="MobiDB-lite"/>
    </source>
</evidence>
<protein>
    <submittedName>
        <fullName evidence="2">Uncharacterized protein</fullName>
    </submittedName>
</protein>
<proteinExistence type="predicted"/>
<dbReference type="AlphaFoldDB" id="A0A2P2MYJ5"/>
<reference evidence="2" key="1">
    <citation type="submission" date="2018-02" db="EMBL/GenBank/DDBJ databases">
        <title>Rhizophora mucronata_Transcriptome.</title>
        <authorList>
            <person name="Meera S.P."/>
            <person name="Sreeshan A."/>
            <person name="Augustine A."/>
        </authorList>
    </citation>
    <scope>NUCLEOTIDE SEQUENCE</scope>
    <source>
        <tissue evidence="2">Leaf</tissue>
    </source>
</reference>